<dbReference type="SUPFAM" id="SSF140459">
    <property type="entry name" value="PE/PPE dimer-like"/>
    <property type="match status" value="1"/>
</dbReference>
<reference evidence="3 4" key="1">
    <citation type="submission" date="2017-02" db="EMBL/GenBank/DDBJ databases">
        <title>Complete genome sequences of Mycobacterium kansasii strains isolated from rhesus macaques.</title>
        <authorList>
            <person name="Panda A."/>
            <person name="Nagaraj S."/>
            <person name="Zhao X."/>
            <person name="Tettelin H."/>
            <person name="Detolla L.J."/>
        </authorList>
    </citation>
    <scope>NUCLEOTIDE SEQUENCE [LARGE SCALE GENOMIC DNA]</scope>
    <source>
        <strain evidence="3 4">11-3469</strain>
    </source>
</reference>
<dbReference type="InterPro" id="IPR038332">
    <property type="entry name" value="PPE_sf"/>
</dbReference>
<organism evidence="3 4">
    <name type="scientific">Mycobacterium kansasii</name>
    <dbReference type="NCBI Taxonomy" id="1768"/>
    <lineage>
        <taxon>Bacteria</taxon>
        <taxon>Bacillati</taxon>
        <taxon>Actinomycetota</taxon>
        <taxon>Actinomycetes</taxon>
        <taxon>Mycobacteriales</taxon>
        <taxon>Mycobacteriaceae</taxon>
        <taxon>Mycobacterium</taxon>
    </lineage>
</organism>
<dbReference type="Gene3D" id="1.10.287.850">
    <property type="entry name" value="HP0062-like domain"/>
    <property type="match status" value="1"/>
</dbReference>
<dbReference type="AlphaFoldDB" id="A0A1V3WR56"/>
<evidence type="ECO:0000313" key="3">
    <source>
        <dbReference type="EMBL" id="OOK69444.1"/>
    </source>
</evidence>
<evidence type="ECO:0000256" key="1">
    <source>
        <dbReference type="SAM" id="MobiDB-lite"/>
    </source>
</evidence>
<dbReference type="Pfam" id="PF00934">
    <property type="entry name" value="PE"/>
    <property type="match status" value="1"/>
</dbReference>
<dbReference type="EMBL" id="MVBN01000007">
    <property type="protein sequence ID" value="OOK69444.1"/>
    <property type="molecule type" value="Genomic_DNA"/>
</dbReference>
<feature type="compositionally biased region" description="Basic residues" evidence="1">
    <location>
        <begin position="210"/>
        <end position="242"/>
    </location>
</feature>
<feature type="region of interest" description="Disordered" evidence="1">
    <location>
        <begin position="210"/>
        <end position="249"/>
    </location>
</feature>
<comment type="caution">
    <text evidence="3">The sequence shown here is derived from an EMBL/GenBank/DDBJ whole genome shotgun (WGS) entry which is preliminary data.</text>
</comment>
<dbReference type="InterPro" id="IPR000084">
    <property type="entry name" value="PE-PGRS_N"/>
</dbReference>
<gene>
    <name evidence="3" type="ORF">BZL29_6491</name>
</gene>
<evidence type="ECO:0000259" key="2">
    <source>
        <dbReference type="Pfam" id="PF00934"/>
    </source>
</evidence>
<evidence type="ECO:0000313" key="4">
    <source>
        <dbReference type="Proteomes" id="UP000188532"/>
    </source>
</evidence>
<sequence length="249" mass="26320">MSFLIAAPDPLLAAAGDLMGIGSAIDSANETAAVPTTKLLAAAGDEVSAAIATLFNTYAEEYQQLSAQAGAFHDHFVRTLQAGMSSYASAETANAAQQLLNVLNAPSRALLGRPMIGNGFDGAPGTGQAGEAGGLLFGNGGNGASGAPGQAGGAGGDAGLIGSGGIGGTGGIGRAAETAAPGLAVGQRWRRRHRRDRRCRRQWRQRLLLRRRRSRRARRHRTRRRQRPQPDRYRHRRHRAARRQCVGNR</sequence>
<proteinExistence type="predicted"/>
<name>A0A1V3WR56_MYCKA</name>
<feature type="domain" description="PE" evidence="2">
    <location>
        <begin position="4"/>
        <end position="94"/>
    </location>
</feature>
<dbReference type="Pfam" id="PF21526">
    <property type="entry name" value="PGRS"/>
    <property type="match status" value="1"/>
</dbReference>
<accession>A0A1V3WR56</accession>
<protein>
    <submittedName>
        <fullName evidence="3">PE family protein</fullName>
    </submittedName>
</protein>
<dbReference type="InterPro" id="IPR048996">
    <property type="entry name" value="PGRS_rpt"/>
</dbReference>
<dbReference type="Proteomes" id="UP000188532">
    <property type="component" value="Unassembled WGS sequence"/>
</dbReference>